<dbReference type="Proteomes" id="UP000198736">
    <property type="component" value="Unassembled WGS sequence"/>
</dbReference>
<feature type="domain" description="DUF2726" evidence="1">
    <location>
        <begin position="45"/>
        <end position="157"/>
    </location>
</feature>
<dbReference type="STRING" id="1742973.COMA2_20217"/>
<reference evidence="3" key="1">
    <citation type="submission" date="2015-10" db="EMBL/GenBank/DDBJ databases">
        <authorList>
            <person name="Luecker S."/>
            <person name="Luecker S."/>
        </authorList>
    </citation>
    <scope>NUCLEOTIDE SEQUENCE [LARGE SCALE GENOMIC DNA]</scope>
</reference>
<dbReference type="EMBL" id="CZPZ01000012">
    <property type="protein sequence ID" value="CUS35339.1"/>
    <property type="molecule type" value="Genomic_DNA"/>
</dbReference>
<sequence>MKLLLVGAVIAGIIMLWRYLRRTRRRKKRTTPFAVPSGVTIESTRLLEEEEIALYSLLQMAVQERYLVFSQVPLWSFVDVEAEAKVRSDLLREIALKRVDFALVHPGSCRVEWVVQIERSSHPHHDDRQQVIESVLDAAGIKLTRLQPKKHHTLPDLTARLGITAEE</sequence>
<protein>
    <recommendedName>
        <fullName evidence="1">DUF2726 domain-containing protein</fullName>
    </recommendedName>
</protein>
<evidence type="ECO:0000313" key="2">
    <source>
        <dbReference type="EMBL" id="CUS35339.1"/>
    </source>
</evidence>
<dbReference type="AlphaFoldDB" id="A0A0S4LHC4"/>
<evidence type="ECO:0000313" key="3">
    <source>
        <dbReference type="Proteomes" id="UP000198736"/>
    </source>
</evidence>
<accession>A0A0S4LHC4</accession>
<evidence type="ECO:0000259" key="1">
    <source>
        <dbReference type="Pfam" id="PF10881"/>
    </source>
</evidence>
<dbReference type="RefSeq" id="WP_090896786.1">
    <property type="nucleotide sequence ID" value="NZ_CZPZ01000012.1"/>
</dbReference>
<proteinExistence type="predicted"/>
<dbReference type="OrthoDB" id="9803148at2"/>
<organism evidence="2 3">
    <name type="scientific">Candidatus Nitrospira nitrificans</name>
    <dbReference type="NCBI Taxonomy" id="1742973"/>
    <lineage>
        <taxon>Bacteria</taxon>
        <taxon>Pseudomonadati</taxon>
        <taxon>Nitrospirota</taxon>
        <taxon>Nitrospiria</taxon>
        <taxon>Nitrospirales</taxon>
        <taxon>Nitrospiraceae</taxon>
        <taxon>Nitrospira</taxon>
    </lineage>
</organism>
<keyword evidence="3" id="KW-1185">Reference proteome</keyword>
<gene>
    <name evidence="2" type="ORF">COMA2_20217</name>
</gene>
<name>A0A0S4LHC4_9BACT</name>
<dbReference type="Pfam" id="PF10881">
    <property type="entry name" value="DUF2726"/>
    <property type="match status" value="1"/>
</dbReference>
<dbReference type="InterPro" id="IPR024402">
    <property type="entry name" value="DUF2726"/>
</dbReference>